<dbReference type="OrthoDB" id="9804819at2"/>
<dbReference type="PROSITE" id="PS50893">
    <property type="entry name" value="ABC_TRANSPORTER_2"/>
    <property type="match status" value="1"/>
</dbReference>
<evidence type="ECO:0000256" key="4">
    <source>
        <dbReference type="ARBA" id="ARBA00022840"/>
    </source>
</evidence>
<dbReference type="EMBL" id="MIJY01000043">
    <property type="protein sequence ID" value="OEG10497.1"/>
    <property type="molecule type" value="Genomic_DNA"/>
</dbReference>
<dbReference type="PANTHER" id="PTHR43335">
    <property type="entry name" value="ABC TRANSPORTER, ATP-BINDING PROTEIN"/>
    <property type="match status" value="1"/>
</dbReference>
<proteinExistence type="inferred from homology"/>
<evidence type="ECO:0000256" key="3">
    <source>
        <dbReference type="ARBA" id="ARBA00022741"/>
    </source>
</evidence>
<dbReference type="CDD" id="cd03230">
    <property type="entry name" value="ABC_DR_subfamily_A"/>
    <property type="match status" value="1"/>
</dbReference>
<dbReference type="PROSITE" id="PS00211">
    <property type="entry name" value="ABC_TRANSPORTER_1"/>
    <property type="match status" value="1"/>
</dbReference>
<evidence type="ECO:0000313" key="7">
    <source>
        <dbReference type="Proteomes" id="UP000095094"/>
    </source>
</evidence>
<keyword evidence="2" id="KW-0813">Transport</keyword>
<dbReference type="InterPro" id="IPR003593">
    <property type="entry name" value="AAA+_ATPase"/>
</dbReference>
<dbReference type="Pfam" id="PF00005">
    <property type="entry name" value="ABC_tran"/>
    <property type="match status" value="1"/>
</dbReference>
<sequence>MIELVNVSKELQKKWVLKDISITFEPGKIYGIKGKNGAGKTMLLRAISGLINLSSGEIIISGEKLHEDIDFPRSVGILIENNNLLPEYTGIKNLQMLSKIKKVATEEKIIQTLESVGLDPYDKRTVKKYSLGMKQRLSIAQAIFEEPDIILLDEPTNAIDTEGVLDIRKLLINEKQRGATIVIASHSVEDLSELSDEILQMESGRIKDD</sequence>
<evidence type="ECO:0000259" key="5">
    <source>
        <dbReference type="PROSITE" id="PS50893"/>
    </source>
</evidence>
<dbReference type="InterPro" id="IPR003439">
    <property type="entry name" value="ABC_transporter-like_ATP-bd"/>
</dbReference>
<dbReference type="InterPro" id="IPR027417">
    <property type="entry name" value="P-loop_NTPase"/>
</dbReference>
<evidence type="ECO:0000313" key="6">
    <source>
        <dbReference type="EMBL" id="OEG10497.1"/>
    </source>
</evidence>
<dbReference type="SUPFAM" id="SSF52540">
    <property type="entry name" value="P-loop containing nucleoside triphosphate hydrolases"/>
    <property type="match status" value="1"/>
</dbReference>
<dbReference type="GO" id="GO:0016887">
    <property type="term" value="F:ATP hydrolysis activity"/>
    <property type="evidence" value="ECO:0007669"/>
    <property type="project" value="InterPro"/>
</dbReference>
<dbReference type="Proteomes" id="UP000095094">
    <property type="component" value="Unassembled WGS sequence"/>
</dbReference>
<dbReference type="GO" id="GO:0005524">
    <property type="term" value="F:ATP binding"/>
    <property type="evidence" value="ECO:0007669"/>
    <property type="project" value="UniProtKB-KW"/>
</dbReference>
<keyword evidence="3" id="KW-0547">Nucleotide-binding</keyword>
<dbReference type="InterPro" id="IPR017871">
    <property type="entry name" value="ABC_transporter-like_CS"/>
</dbReference>
<accession>A0A1E5GCV4</accession>
<keyword evidence="4 6" id="KW-0067">ATP-binding</keyword>
<dbReference type="RefSeq" id="WP_069664278.1">
    <property type="nucleotide sequence ID" value="NZ_JBHUJJ010000001.1"/>
</dbReference>
<name>A0A1E5GCV4_9ENTE</name>
<comment type="caution">
    <text evidence="6">The sequence shown here is derived from an EMBL/GenBank/DDBJ whole genome shotgun (WGS) entry which is preliminary data.</text>
</comment>
<reference evidence="7" key="1">
    <citation type="submission" date="2016-09" db="EMBL/GenBank/DDBJ databases">
        <authorList>
            <person name="Gulvik C.A."/>
        </authorList>
    </citation>
    <scope>NUCLEOTIDE SEQUENCE [LARGE SCALE GENOMIC DNA]</scope>
    <source>
        <strain evidence="7">LMG 8895</strain>
    </source>
</reference>
<evidence type="ECO:0000256" key="2">
    <source>
        <dbReference type="ARBA" id="ARBA00022448"/>
    </source>
</evidence>
<protein>
    <submittedName>
        <fullName evidence="6">Multidrug ABC transporter ATP-binding protein</fullName>
    </submittedName>
</protein>
<organism evidence="6 7">
    <name type="scientific">Enterococcus termitis</name>
    <dbReference type="NCBI Taxonomy" id="332950"/>
    <lineage>
        <taxon>Bacteria</taxon>
        <taxon>Bacillati</taxon>
        <taxon>Bacillota</taxon>
        <taxon>Bacilli</taxon>
        <taxon>Lactobacillales</taxon>
        <taxon>Enterococcaceae</taxon>
        <taxon>Enterococcus</taxon>
    </lineage>
</organism>
<evidence type="ECO:0000256" key="1">
    <source>
        <dbReference type="ARBA" id="ARBA00005417"/>
    </source>
</evidence>
<dbReference type="SMART" id="SM00382">
    <property type="entry name" value="AAA"/>
    <property type="match status" value="1"/>
</dbReference>
<gene>
    <name evidence="6" type="ORF">BCR25_08440</name>
</gene>
<comment type="similarity">
    <text evidence="1">Belongs to the ABC transporter superfamily.</text>
</comment>
<keyword evidence="7" id="KW-1185">Reference proteome</keyword>
<dbReference type="Gene3D" id="3.40.50.300">
    <property type="entry name" value="P-loop containing nucleotide triphosphate hydrolases"/>
    <property type="match status" value="1"/>
</dbReference>
<dbReference type="PANTHER" id="PTHR43335:SF4">
    <property type="entry name" value="ABC TRANSPORTER, ATP-BINDING PROTEIN"/>
    <property type="match status" value="1"/>
</dbReference>
<feature type="domain" description="ABC transporter" evidence="5">
    <location>
        <begin position="2"/>
        <end position="209"/>
    </location>
</feature>
<dbReference type="AlphaFoldDB" id="A0A1E5GCV4"/>